<accession>A0A183PDY4</accession>
<dbReference type="AlphaFoldDB" id="A0A183PDY4"/>
<protein>
    <submittedName>
        <fullName evidence="1">Uncharacterized protein</fullName>
    </submittedName>
</protein>
<organism evidence="1 2">
    <name type="scientific">Schistosoma mattheei</name>
    <dbReference type="NCBI Taxonomy" id="31246"/>
    <lineage>
        <taxon>Eukaryota</taxon>
        <taxon>Metazoa</taxon>
        <taxon>Spiralia</taxon>
        <taxon>Lophotrochozoa</taxon>
        <taxon>Platyhelminthes</taxon>
        <taxon>Trematoda</taxon>
        <taxon>Digenea</taxon>
        <taxon>Strigeidida</taxon>
        <taxon>Schistosomatoidea</taxon>
        <taxon>Schistosomatidae</taxon>
        <taxon>Schistosoma</taxon>
    </lineage>
</organism>
<gene>
    <name evidence="1" type="ORF">SMTD_LOCUS12570</name>
</gene>
<dbReference type="EMBL" id="UZAL01032569">
    <property type="protein sequence ID" value="VDP61251.1"/>
    <property type="molecule type" value="Genomic_DNA"/>
</dbReference>
<evidence type="ECO:0000313" key="2">
    <source>
        <dbReference type="Proteomes" id="UP000269396"/>
    </source>
</evidence>
<proteinExistence type="predicted"/>
<reference evidence="1 2" key="1">
    <citation type="submission" date="2018-11" db="EMBL/GenBank/DDBJ databases">
        <authorList>
            <consortium name="Pathogen Informatics"/>
        </authorList>
    </citation>
    <scope>NUCLEOTIDE SEQUENCE [LARGE SCALE GENOMIC DNA]</scope>
    <source>
        <strain>Denwood</strain>
        <strain evidence="2">Zambia</strain>
    </source>
</reference>
<sequence>MWSILPFTDTSAFSASSRMLSGSAALSLFICLMAMLISSIVVHVVPCSLDIRCCPFQPWHLGLSSEWLSPLLGTPLRLTAAYHRIGL</sequence>
<evidence type="ECO:0000313" key="1">
    <source>
        <dbReference type="EMBL" id="VDP61251.1"/>
    </source>
</evidence>
<name>A0A183PDY4_9TREM</name>
<keyword evidence="2" id="KW-1185">Reference proteome</keyword>
<dbReference type="Proteomes" id="UP000269396">
    <property type="component" value="Unassembled WGS sequence"/>
</dbReference>